<dbReference type="SUPFAM" id="SSF48498">
    <property type="entry name" value="Tetracyclin repressor-like, C-terminal domain"/>
    <property type="match status" value="1"/>
</dbReference>
<dbReference type="InterPro" id="IPR001647">
    <property type="entry name" value="HTH_TetR"/>
</dbReference>
<evidence type="ECO:0000256" key="2">
    <source>
        <dbReference type="PROSITE-ProRule" id="PRU00335"/>
    </source>
</evidence>
<feature type="DNA-binding region" description="H-T-H motif" evidence="2">
    <location>
        <begin position="32"/>
        <end position="51"/>
    </location>
</feature>
<dbReference type="InterPro" id="IPR009057">
    <property type="entry name" value="Homeodomain-like_sf"/>
</dbReference>
<dbReference type="PANTHER" id="PTHR43479">
    <property type="entry name" value="ACREF/ENVCD OPERON REPRESSOR-RELATED"/>
    <property type="match status" value="1"/>
</dbReference>
<dbReference type="Gene3D" id="1.10.357.10">
    <property type="entry name" value="Tetracycline Repressor, domain 2"/>
    <property type="match status" value="1"/>
</dbReference>
<evidence type="ECO:0000259" key="3">
    <source>
        <dbReference type="PROSITE" id="PS50977"/>
    </source>
</evidence>
<reference evidence="4 5" key="1">
    <citation type="journal article" date="2011" name="Stand. Genomic Sci.">
        <title>Non-contiguous finished genome sequence and contextual data of the filamentous soil bacterium Ktedonobacter racemifer type strain (SOSP1-21).</title>
        <authorList>
            <person name="Chang Y.J."/>
            <person name="Land M."/>
            <person name="Hauser L."/>
            <person name="Chertkov O."/>
            <person name="Del Rio T.G."/>
            <person name="Nolan M."/>
            <person name="Copeland A."/>
            <person name="Tice H."/>
            <person name="Cheng J.F."/>
            <person name="Lucas S."/>
            <person name="Han C."/>
            <person name="Goodwin L."/>
            <person name="Pitluck S."/>
            <person name="Ivanova N."/>
            <person name="Ovchinikova G."/>
            <person name="Pati A."/>
            <person name="Chen A."/>
            <person name="Palaniappan K."/>
            <person name="Mavromatis K."/>
            <person name="Liolios K."/>
            <person name="Brettin T."/>
            <person name="Fiebig A."/>
            <person name="Rohde M."/>
            <person name="Abt B."/>
            <person name="Goker M."/>
            <person name="Detter J.C."/>
            <person name="Woyke T."/>
            <person name="Bristow J."/>
            <person name="Eisen J.A."/>
            <person name="Markowitz V."/>
            <person name="Hugenholtz P."/>
            <person name="Kyrpides N.C."/>
            <person name="Klenk H.P."/>
            <person name="Lapidus A."/>
        </authorList>
    </citation>
    <scope>NUCLEOTIDE SEQUENCE [LARGE SCALE GENOMIC DNA]</scope>
    <source>
        <strain evidence="5">DSM 44963</strain>
    </source>
</reference>
<gene>
    <name evidence="4" type="ORF">Krac_6407</name>
</gene>
<dbReference type="PANTHER" id="PTHR43479:SF11">
    <property type="entry name" value="ACREF_ENVCD OPERON REPRESSOR-RELATED"/>
    <property type="match status" value="1"/>
</dbReference>
<dbReference type="EMBL" id="ADVG01000003">
    <property type="protein sequence ID" value="EFH85228.1"/>
    <property type="molecule type" value="Genomic_DNA"/>
</dbReference>
<dbReference type="AlphaFoldDB" id="D6TUD1"/>
<accession>D6TUD1</accession>
<dbReference type="InParanoid" id="D6TUD1"/>
<evidence type="ECO:0000313" key="5">
    <source>
        <dbReference type="Proteomes" id="UP000004508"/>
    </source>
</evidence>
<dbReference type="SUPFAM" id="SSF46689">
    <property type="entry name" value="Homeodomain-like"/>
    <property type="match status" value="1"/>
</dbReference>
<sequence length="231" mass="25894">MARIVKEHAVRRNEILDVAQRLVYTKGYEQMAIQDILNELQIAKGTVYHYFDSKQALLEALIERMQGEVEQLLLPLVHDPALSALDKLQRFFATINQQNSAQKSLALAFMRVWYTDDNAIARQKMHTTRVKRVTPWLTTIISQGVQEGSLTTAYPDQVGRVILSLLDDLVDTLAGLLLSDDPKQNDLSQAERIVAATTCAITLLLGLSSDALQLADTETLKVWFVEAQDNA</sequence>
<organism evidence="4 5">
    <name type="scientific">Ktedonobacter racemifer DSM 44963</name>
    <dbReference type="NCBI Taxonomy" id="485913"/>
    <lineage>
        <taxon>Bacteria</taxon>
        <taxon>Bacillati</taxon>
        <taxon>Chloroflexota</taxon>
        <taxon>Ktedonobacteria</taxon>
        <taxon>Ktedonobacterales</taxon>
        <taxon>Ktedonobacteraceae</taxon>
        <taxon>Ktedonobacter</taxon>
    </lineage>
</organism>
<evidence type="ECO:0000313" key="4">
    <source>
        <dbReference type="EMBL" id="EFH85228.1"/>
    </source>
</evidence>
<feature type="domain" description="HTH tetR-type" evidence="3">
    <location>
        <begin position="9"/>
        <end position="69"/>
    </location>
</feature>
<dbReference type="Pfam" id="PF00440">
    <property type="entry name" value="TetR_N"/>
    <property type="match status" value="1"/>
</dbReference>
<proteinExistence type="predicted"/>
<dbReference type="OrthoDB" id="9814200at2"/>
<dbReference type="GO" id="GO:0003677">
    <property type="term" value="F:DNA binding"/>
    <property type="evidence" value="ECO:0007669"/>
    <property type="project" value="UniProtKB-UniRule"/>
</dbReference>
<dbReference type="PRINTS" id="PR00455">
    <property type="entry name" value="HTHTETR"/>
</dbReference>
<dbReference type="RefSeq" id="WP_007917360.1">
    <property type="nucleotide sequence ID" value="NZ_ADVG01000003.1"/>
</dbReference>
<evidence type="ECO:0000256" key="1">
    <source>
        <dbReference type="ARBA" id="ARBA00023125"/>
    </source>
</evidence>
<dbReference type="STRING" id="485913.Krac_6407"/>
<protein>
    <submittedName>
        <fullName evidence="4">Transcriptional regulator, TetR family</fullName>
    </submittedName>
</protein>
<keyword evidence="1 2" id="KW-0238">DNA-binding</keyword>
<dbReference type="PROSITE" id="PS50977">
    <property type="entry name" value="HTH_TETR_2"/>
    <property type="match status" value="1"/>
</dbReference>
<dbReference type="InterPro" id="IPR036271">
    <property type="entry name" value="Tet_transcr_reg_TetR-rel_C_sf"/>
</dbReference>
<dbReference type="Proteomes" id="UP000004508">
    <property type="component" value="Unassembled WGS sequence"/>
</dbReference>
<comment type="caution">
    <text evidence="4">The sequence shown here is derived from an EMBL/GenBank/DDBJ whole genome shotgun (WGS) entry which is preliminary data.</text>
</comment>
<dbReference type="eggNOG" id="COG1309">
    <property type="taxonomic scope" value="Bacteria"/>
</dbReference>
<keyword evidence="5" id="KW-1185">Reference proteome</keyword>
<dbReference type="InterPro" id="IPR050624">
    <property type="entry name" value="HTH-type_Tx_Regulator"/>
</dbReference>
<name>D6TUD1_KTERA</name>